<evidence type="ECO:0000313" key="3">
    <source>
        <dbReference type="Proteomes" id="UP000789759"/>
    </source>
</evidence>
<organism evidence="2 3">
    <name type="scientific">Cetraspora pellucida</name>
    <dbReference type="NCBI Taxonomy" id="1433469"/>
    <lineage>
        <taxon>Eukaryota</taxon>
        <taxon>Fungi</taxon>
        <taxon>Fungi incertae sedis</taxon>
        <taxon>Mucoromycota</taxon>
        <taxon>Glomeromycotina</taxon>
        <taxon>Glomeromycetes</taxon>
        <taxon>Diversisporales</taxon>
        <taxon>Gigasporaceae</taxon>
        <taxon>Cetraspora</taxon>
    </lineage>
</organism>
<sequence>MKDEKRENYLWALTQVSCLFDNTEPPKVFVTDCKLALIHAIHNIFPNSKNILCRWHVEKNILTKCKESWLPLKESFISTWVDHYLHLDNTTISRVEGSYLVLKKYFQILMGNLNIVYEKISLLLENQHHEIKAMIAKDKTCIAHAQNISFYNKLIIKILAFSLRKIYEQYLKALQATFANLLEPCTNQSLNLNNIHHHWWIKDNQLLLQRQNRINDHSLLQLLQDFNQQYDTWSASQQTAAYHKLSELIKEPMLLLDPIIQQHTRGQPAGLWNKAQTSIQRISLAFELE</sequence>
<dbReference type="Pfam" id="PF10551">
    <property type="entry name" value="MULE"/>
    <property type="match status" value="1"/>
</dbReference>
<keyword evidence="3" id="KW-1185">Reference proteome</keyword>
<accession>A0A9N9DAP5</accession>
<proteinExistence type="predicted"/>
<protein>
    <submittedName>
        <fullName evidence="2">4188_t:CDS:1</fullName>
    </submittedName>
</protein>
<dbReference type="InterPro" id="IPR018289">
    <property type="entry name" value="MULE_transposase_dom"/>
</dbReference>
<comment type="caution">
    <text evidence="2">The sequence shown here is derived from an EMBL/GenBank/DDBJ whole genome shotgun (WGS) entry which is preliminary data.</text>
</comment>
<evidence type="ECO:0000313" key="2">
    <source>
        <dbReference type="EMBL" id="CAG8631377.1"/>
    </source>
</evidence>
<dbReference type="Proteomes" id="UP000789759">
    <property type="component" value="Unassembled WGS sequence"/>
</dbReference>
<dbReference type="PANTHER" id="PTHR31569:SF4">
    <property type="entry name" value="SWIM-TYPE DOMAIN-CONTAINING PROTEIN"/>
    <property type="match status" value="1"/>
</dbReference>
<name>A0A9N9DAP5_9GLOM</name>
<dbReference type="EMBL" id="CAJVQA010005963">
    <property type="protein sequence ID" value="CAG8631377.1"/>
    <property type="molecule type" value="Genomic_DNA"/>
</dbReference>
<dbReference type="AlphaFoldDB" id="A0A9N9DAP5"/>
<reference evidence="2" key="1">
    <citation type="submission" date="2021-06" db="EMBL/GenBank/DDBJ databases">
        <authorList>
            <person name="Kallberg Y."/>
            <person name="Tangrot J."/>
            <person name="Rosling A."/>
        </authorList>
    </citation>
    <scope>NUCLEOTIDE SEQUENCE</scope>
    <source>
        <strain evidence="2">FL966</strain>
    </source>
</reference>
<evidence type="ECO:0000259" key="1">
    <source>
        <dbReference type="Pfam" id="PF10551"/>
    </source>
</evidence>
<dbReference type="PANTHER" id="PTHR31569">
    <property type="entry name" value="SWIM-TYPE DOMAIN-CONTAINING PROTEIN"/>
    <property type="match status" value="1"/>
</dbReference>
<feature type="domain" description="MULE transposase" evidence="1">
    <location>
        <begin position="1"/>
        <end position="60"/>
    </location>
</feature>
<gene>
    <name evidence="2" type="ORF">CPELLU_LOCUS8404</name>
</gene>
<dbReference type="OrthoDB" id="2422411at2759"/>
<dbReference type="InterPro" id="IPR052579">
    <property type="entry name" value="Zinc_finger_SWIM"/>
</dbReference>